<feature type="compositionally biased region" description="Low complexity" evidence="1">
    <location>
        <begin position="17"/>
        <end position="27"/>
    </location>
</feature>
<dbReference type="Pfam" id="PF00300">
    <property type="entry name" value="His_Phos_1"/>
    <property type="match status" value="1"/>
</dbReference>
<feature type="compositionally biased region" description="Gly residues" evidence="1">
    <location>
        <begin position="87"/>
        <end position="96"/>
    </location>
</feature>
<keyword evidence="3" id="KW-1185">Reference proteome</keyword>
<sequence length="765" mass="77687">MAAAAARPAAAPPPALAAPRMAARAAGRAGGRADGPRQGLWRHATPAASGLAPASSAAAASRSGAAAATRGCTRWGGAGHSRRDIGAGAGGDGGGVRLVPRPHMANYFGGSASVGSRGVGSCSNGPCYSSSRVALSSGSGAPSQRRHFGSGGSGSGSGSIESDRAASPPPAAAGIESGSGSSNSSGTSSSTSNSTSGSSTGGAAGSSSSRTPHRPHHRQPGEVVGAHVRRQLAPAAALDPVGAQDDEQHRPPQRHGDAAAVAAAGHAATAGEALKAVAASAAAGAAAGAGGAPERSAEAQAKAAAVREAAAAEAEAARAGLAPLDALRAPAPAAPQRSGPDAAGSSSTAAVHDAAGEAAAAAAAAEVAESYAHRFNGGVRKGGGAAAAATKSAASSRSLDGGAAAAAPSADGAGWDVRLLEGLTPSPQWYGGGPAAAVAAVPCGTIGYGSRAEVVARLPASIMLLRHAECMTLDELQAHERVPNHDIPLSPEGEAQARLLGRRLRPLLAAAGMHLFLYTSPFLRCSETTRLLADELGPELLSGCREAVQLREQDWGNFQDPRVQAMCKEERLRYGRFYYRFPAGESVADVYDRLTVFQDHLVRDMCSGRFQENTCVAIVSHGLTLRTFAMRWLHWTVRQFLEVYNIPNAEPVLLHKDVDPSYLAGANAALPFMPHHTKCLYRLTPRALELLRGADASMATSSGCWQGALLKPPPPPRLVLLRRQGDQQQQQGSAEQAAAEAAARAAAEAAERRLWEDVDGMVASE</sequence>
<evidence type="ECO:0000313" key="2">
    <source>
        <dbReference type="EMBL" id="KAG2423428.1"/>
    </source>
</evidence>
<name>A0A835S9Z3_CHLIN</name>
<feature type="compositionally biased region" description="Low complexity" evidence="1">
    <location>
        <begin position="44"/>
        <end position="73"/>
    </location>
</feature>
<dbReference type="InterPro" id="IPR013078">
    <property type="entry name" value="His_Pase_superF_clade-1"/>
</dbReference>
<dbReference type="EMBL" id="JAEHOC010000079">
    <property type="protein sequence ID" value="KAG2423428.1"/>
    <property type="molecule type" value="Genomic_DNA"/>
</dbReference>
<feature type="region of interest" description="Disordered" evidence="1">
    <location>
        <begin position="330"/>
        <end position="350"/>
    </location>
</feature>
<feature type="region of interest" description="Disordered" evidence="1">
    <location>
        <begin position="1"/>
        <end position="97"/>
    </location>
</feature>
<comment type="caution">
    <text evidence="2">The sequence shown here is derived from an EMBL/GenBank/DDBJ whole genome shotgun (WGS) entry which is preliminary data.</text>
</comment>
<evidence type="ECO:0000256" key="1">
    <source>
        <dbReference type="SAM" id="MobiDB-lite"/>
    </source>
</evidence>
<feature type="region of interest" description="Disordered" evidence="1">
    <location>
        <begin position="723"/>
        <end position="744"/>
    </location>
</feature>
<gene>
    <name evidence="2" type="ORF">HXX76_015299</name>
</gene>
<accession>A0A835S9Z3</accession>
<organism evidence="2 3">
    <name type="scientific">Chlamydomonas incerta</name>
    <dbReference type="NCBI Taxonomy" id="51695"/>
    <lineage>
        <taxon>Eukaryota</taxon>
        <taxon>Viridiplantae</taxon>
        <taxon>Chlorophyta</taxon>
        <taxon>core chlorophytes</taxon>
        <taxon>Chlorophyceae</taxon>
        <taxon>CS clade</taxon>
        <taxon>Chlamydomonadales</taxon>
        <taxon>Chlamydomonadaceae</taxon>
        <taxon>Chlamydomonas</taxon>
    </lineage>
</organism>
<evidence type="ECO:0000313" key="3">
    <source>
        <dbReference type="Proteomes" id="UP000650467"/>
    </source>
</evidence>
<feature type="compositionally biased region" description="Low complexity" evidence="1">
    <location>
        <begin position="178"/>
        <end position="198"/>
    </location>
</feature>
<dbReference type="Proteomes" id="UP000650467">
    <property type="component" value="Unassembled WGS sequence"/>
</dbReference>
<dbReference type="PANTHER" id="PTHR46192">
    <property type="entry name" value="BROAD-RANGE ACID PHOSPHATASE DET1"/>
    <property type="match status" value="1"/>
</dbReference>
<feature type="region of interest" description="Disordered" evidence="1">
    <location>
        <begin position="131"/>
        <end position="263"/>
    </location>
</feature>
<feature type="compositionally biased region" description="Low complexity" evidence="1">
    <location>
        <begin position="131"/>
        <end position="141"/>
    </location>
</feature>
<proteinExistence type="predicted"/>
<dbReference type="Gene3D" id="3.40.50.1240">
    <property type="entry name" value="Phosphoglycerate mutase-like"/>
    <property type="match status" value="1"/>
</dbReference>
<dbReference type="InterPro" id="IPR052765">
    <property type="entry name" value="PGM-Related"/>
</dbReference>
<protein>
    <submittedName>
        <fullName evidence="2">Uncharacterized protein</fullName>
    </submittedName>
</protein>
<dbReference type="SUPFAM" id="SSF53254">
    <property type="entry name" value="Phosphoglycerate mutase-like"/>
    <property type="match status" value="1"/>
</dbReference>
<dbReference type="CDD" id="cd07067">
    <property type="entry name" value="HP_PGM_like"/>
    <property type="match status" value="1"/>
</dbReference>
<dbReference type="OrthoDB" id="10261749at2759"/>
<feature type="compositionally biased region" description="Basic and acidic residues" evidence="1">
    <location>
        <begin position="246"/>
        <end position="257"/>
    </location>
</feature>
<dbReference type="SMART" id="SM00855">
    <property type="entry name" value="PGAM"/>
    <property type="match status" value="1"/>
</dbReference>
<dbReference type="InterPro" id="IPR029033">
    <property type="entry name" value="His_PPase_superfam"/>
</dbReference>
<reference evidence="2" key="1">
    <citation type="journal article" date="2020" name="bioRxiv">
        <title>Comparative genomics of Chlamydomonas.</title>
        <authorList>
            <person name="Craig R.J."/>
            <person name="Hasan A.R."/>
            <person name="Ness R.W."/>
            <person name="Keightley P.D."/>
        </authorList>
    </citation>
    <scope>NUCLEOTIDE SEQUENCE</scope>
    <source>
        <strain evidence="2">SAG 7.73</strain>
    </source>
</reference>
<dbReference type="AlphaFoldDB" id="A0A835S9Z3"/>